<organism evidence="1 2">
    <name type="scientific">Natronocalculus amylovorans</name>
    <dbReference type="NCBI Taxonomy" id="2917812"/>
    <lineage>
        <taxon>Archaea</taxon>
        <taxon>Methanobacteriati</taxon>
        <taxon>Methanobacteriota</taxon>
        <taxon>Stenosarchaea group</taxon>
        <taxon>Halobacteria</taxon>
        <taxon>Halobacteriales</taxon>
        <taxon>Haloferacaceae</taxon>
        <taxon>Natronocalculus</taxon>
    </lineage>
</organism>
<evidence type="ECO:0000313" key="1">
    <source>
        <dbReference type="EMBL" id="MCL9818163.1"/>
    </source>
</evidence>
<proteinExistence type="predicted"/>
<keyword evidence="2" id="KW-1185">Reference proteome</keyword>
<comment type="caution">
    <text evidence="1">The sequence shown here is derived from an EMBL/GenBank/DDBJ whole genome shotgun (WGS) entry which is preliminary data.</text>
</comment>
<evidence type="ECO:0000313" key="2">
    <source>
        <dbReference type="Proteomes" id="UP001203207"/>
    </source>
</evidence>
<name>A0AAE3G018_9EURY</name>
<dbReference type="RefSeq" id="WP_250585649.1">
    <property type="nucleotide sequence ID" value="NZ_JAKRVX010000008.1"/>
</dbReference>
<dbReference type="AlphaFoldDB" id="A0AAE3G018"/>
<accession>A0AAE3G018</accession>
<gene>
    <name evidence="1" type="ORF">AArcSt2_14565</name>
</gene>
<sequence length="271" mass="31066">MLKLLDSQARAIGRRTISTFPIVESLFRNVRSEYLRTHIHLRTASRNCFRAAPIDPFAIYWVDPEEINYVATAIEWPRYERLGVVLDGDWDEPDIKFTETDIYQSFKRHFQDGVPWEDTEFFDRVASSIARGKTPWGCDSQSAIHDRCEQLDALYANIEAHGFKTQAQLMADESVDTAATNRTTEFERFLYDEIAIDIGRDGSLLFSDGRNRLAIAKILDVDEIPVVVLLRHEGWQSFRDQIAVHIHMHGSMPSIANSHPDLASIHDELSD</sequence>
<dbReference type="EMBL" id="JAKRVX010000008">
    <property type="protein sequence ID" value="MCL9818163.1"/>
    <property type="molecule type" value="Genomic_DNA"/>
</dbReference>
<reference evidence="1" key="2">
    <citation type="submission" date="2022-02" db="EMBL/GenBank/DDBJ databases">
        <authorList>
            <person name="Elcheninov A.G."/>
            <person name="Sorokin D.Y."/>
            <person name="Kublanov I.V."/>
        </authorList>
    </citation>
    <scope>NUCLEOTIDE SEQUENCE</scope>
    <source>
        <strain evidence="1">AArc-St2</strain>
    </source>
</reference>
<protein>
    <submittedName>
        <fullName evidence="1">Uncharacterized protein</fullName>
    </submittedName>
</protein>
<dbReference type="Proteomes" id="UP001203207">
    <property type="component" value="Unassembled WGS sequence"/>
</dbReference>
<reference evidence="1" key="1">
    <citation type="journal article" date="2022" name="Syst. Appl. Microbiol.">
        <title>Natronocalculus amylovorans gen. nov., sp. nov., and Natranaeroarchaeum aerophilus sp. nov., dominant culturable amylolytic natronoarchaea from hypersaline soda lakes in southwestern Siberia.</title>
        <authorList>
            <person name="Sorokin D.Y."/>
            <person name="Elcheninov A.G."/>
            <person name="Khizhniak T.V."/>
            <person name="Koenen M."/>
            <person name="Bale N.J."/>
            <person name="Damste J.S.S."/>
            <person name="Kublanov I.V."/>
        </authorList>
    </citation>
    <scope>NUCLEOTIDE SEQUENCE</scope>
    <source>
        <strain evidence="1">AArc-St2</strain>
    </source>
</reference>